<name>A0A024THK8_9STRA</name>
<accession>A0A024THK8</accession>
<keyword evidence="1" id="KW-0521">NADP</keyword>
<dbReference type="GeneID" id="20089925"/>
<dbReference type="GO" id="GO:0016491">
    <property type="term" value="F:oxidoreductase activity"/>
    <property type="evidence" value="ECO:0007669"/>
    <property type="project" value="UniProtKB-KW"/>
</dbReference>
<dbReference type="Gene3D" id="3.40.50.720">
    <property type="entry name" value="NAD(P)-binding Rossmann-like Domain"/>
    <property type="match status" value="1"/>
</dbReference>
<dbReference type="PANTHER" id="PTHR43544">
    <property type="entry name" value="SHORT-CHAIN DEHYDROGENASE/REDUCTASE"/>
    <property type="match status" value="1"/>
</dbReference>
<dbReference type="InterPro" id="IPR036291">
    <property type="entry name" value="NAD(P)-bd_dom_sf"/>
</dbReference>
<dbReference type="InterPro" id="IPR051468">
    <property type="entry name" value="Fungal_SecMetab_SDRs"/>
</dbReference>
<dbReference type="OrthoDB" id="68267at2759"/>
<dbReference type="PANTHER" id="PTHR43544:SF7">
    <property type="entry name" value="NADB-LER2"/>
    <property type="match status" value="1"/>
</dbReference>
<dbReference type="InterPro" id="IPR002347">
    <property type="entry name" value="SDR_fam"/>
</dbReference>
<dbReference type="AlphaFoldDB" id="A0A024THK8"/>
<sequence>MRQFEVDAVGPWLVSCALLPNLGLAAKQSGLAVLAQLSARLASLHCSGELGPIPGLYGYRTSKTALNSLTRTLALGIKAKGVSSVLLDPGFVKTDLAGNKGQFTPRWSKS</sequence>
<reference evidence="3" key="1">
    <citation type="submission" date="2013-12" db="EMBL/GenBank/DDBJ databases">
        <title>The Genome Sequence of Aphanomyces invadans NJM9701.</title>
        <authorList>
            <consortium name="The Broad Institute Genomics Platform"/>
            <person name="Russ C."/>
            <person name="Tyler B."/>
            <person name="van West P."/>
            <person name="Dieguez-Uribeondo J."/>
            <person name="Young S.K."/>
            <person name="Zeng Q."/>
            <person name="Gargeya S."/>
            <person name="Fitzgerald M."/>
            <person name="Abouelleil A."/>
            <person name="Alvarado L."/>
            <person name="Chapman S.B."/>
            <person name="Gainer-Dewar J."/>
            <person name="Goldberg J."/>
            <person name="Griggs A."/>
            <person name="Gujja S."/>
            <person name="Hansen M."/>
            <person name="Howarth C."/>
            <person name="Imamovic A."/>
            <person name="Ireland A."/>
            <person name="Larimer J."/>
            <person name="McCowan C."/>
            <person name="Murphy C."/>
            <person name="Pearson M."/>
            <person name="Poon T.W."/>
            <person name="Priest M."/>
            <person name="Roberts A."/>
            <person name="Saif S."/>
            <person name="Shea T."/>
            <person name="Sykes S."/>
            <person name="Wortman J."/>
            <person name="Nusbaum C."/>
            <person name="Birren B."/>
        </authorList>
    </citation>
    <scope>NUCLEOTIDE SEQUENCE [LARGE SCALE GENOMIC DNA]</scope>
    <source>
        <strain evidence="3">NJM9701</strain>
    </source>
</reference>
<protein>
    <submittedName>
        <fullName evidence="3">Uncharacterized protein</fullName>
    </submittedName>
</protein>
<gene>
    <name evidence="3" type="ORF">H310_12875</name>
</gene>
<dbReference type="eggNOG" id="KOG1611">
    <property type="taxonomic scope" value="Eukaryota"/>
</dbReference>
<evidence type="ECO:0000256" key="1">
    <source>
        <dbReference type="ARBA" id="ARBA00022857"/>
    </source>
</evidence>
<dbReference type="SUPFAM" id="SSF51735">
    <property type="entry name" value="NAD(P)-binding Rossmann-fold domains"/>
    <property type="match status" value="1"/>
</dbReference>
<dbReference type="RefSeq" id="XP_008878341.1">
    <property type="nucleotide sequence ID" value="XM_008880119.1"/>
</dbReference>
<dbReference type="EMBL" id="KI913995">
    <property type="protein sequence ID" value="ETV93076.1"/>
    <property type="molecule type" value="Genomic_DNA"/>
</dbReference>
<dbReference type="GO" id="GO:0005737">
    <property type="term" value="C:cytoplasm"/>
    <property type="evidence" value="ECO:0007669"/>
    <property type="project" value="TreeGrafter"/>
</dbReference>
<evidence type="ECO:0000256" key="2">
    <source>
        <dbReference type="ARBA" id="ARBA00023002"/>
    </source>
</evidence>
<evidence type="ECO:0000313" key="3">
    <source>
        <dbReference type="EMBL" id="ETV93076.1"/>
    </source>
</evidence>
<organism evidence="3">
    <name type="scientific">Aphanomyces invadans</name>
    <dbReference type="NCBI Taxonomy" id="157072"/>
    <lineage>
        <taxon>Eukaryota</taxon>
        <taxon>Sar</taxon>
        <taxon>Stramenopiles</taxon>
        <taxon>Oomycota</taxon>
        <taxon>Saprolegniomycetes</taxon>
        <taxon>Saprolegniales</taxon>
        <taxon>Verrucalvaceae</taxon>
        <taxon>Aphanomyces</taxon>
    </lineage>
</organism>
<dbReference type="Pfam" id="PF00106">
    <property type="entry name" value="adh_short"/>
    <property type="match status" value="1"/>
</dbReference>
<proteinExistence type="predicted"/>
<dbReference type="VEuPathDB" id="FungiDB:H310_12875"/>
<keyword evidence="2" id="KW-0560">Oxidoreductase</keyword>